<dbReference type="RefSeq" id="WP_188381935.1">
    <property type="nucleotide sequence ID" value="NZ_BMDI01000003.1"/>
</dbReference>
<organism evidence="2 3">
    <name type="scientific">Oxalicibacterium faecigallinarum</name>
    <dbReference type="NCBI Taxonomy" id="573741"/>
    <lineage>
        <taxon>Bacteria</taxon>
        <taxon>Pseudomonadati</taxon>
        <taxon>Pseudomonadota</taxon>
        <taxon>Betaproteobacteria</taxon>
        <taxon>Burkholderiales</taxon>
        <taxon>Oxalobacteraceae</taxon>
        <taxon>Oxalicibacterium</taxon>
    </lineage>
</organism>
<evidence type="ECO:0000313" key="2">
    <source>
        <dbReference type="EMBL" id="GGI21067.1"/>
    </source>
</evidence>
<accession>A0A8J3F7E2</accession>
<keyword evidence="1" id="KW-0812">Transmembrane</keyword>
<protein>
    <recommendedName>
        <fullName evidence="4">DUF2523 domain-containing protein</fullName>
    </recommendedName>
</protein>
<name>A0A8J3F7E2_9BURK</name>
<feature type="transmembrane region" description="Helical" evidence="1">
    <location>
        <begin position="68"/>
        <end position="90"/>
    </location>
</feature>
<keyword evidence="3" id="KW-1185">Reference proteome</keyword>
<dbReference type="Proteomes" id="UP000642180">
    <property type="component" value="Unassembled WGS sequence"/>
</dbReference>
<reference evidence="3" key="1">
    <citation type="journal article" date="2019" name="Int. J. Syst. Evol. Microbiol.">
        <title>The Global Catalogue of Microorganisms (GCM) 10K type strain sequencing project: providing services to taxonomists for standard genome sequencing and annotation.</title>
        <authorList>
            <consortium name="The Broad Institute Genomics Platform"/>
            <consortium name="The Broad Institute Genome Sequencing Center for Infectious Disease"/>
            <person name="Wu L."/>
            <person name="Ma J."/>
        </authorList>
    </citation>
    <scope>NUCLEOTIDE SEQUENCE [LARGE SCALE GENOMIC DNA]</scope>
    <source>
        <strain evidence="3">CCM 2767</strain>
    </source>
</reference>
<evidence type="ECO:0000256" key="1">
    <source>
        <dbReference type="SAM" id="Phobius"/>
    </source>
</evidence>
<sequence>MIEAFTGWLLELVLKVIKSIWDLLTDIAIAVTDLVLSALAAVIRAIPAPEFLTQYGIGNLINQFSSDILFFASAFGLNDCFAVLAAGFGFRMVRKIVTLGQW</sequence>
<evidence type="ECO:0000313" key="3">
    <source>
        <dbReference type="Proteomes" id="UP000642180"/>
    </source>
</evidence>
<evidence type="ECO:0008006" key="4">
    <source>
        <dbReference type="Google" id="ProtNLM"/>
    </source>
</evidence>
<dbReference type="EMBL" id="BMDI01000003">
    <property type="protein sequence ID" value="GGI21067.1"/>
    <property type="molecule type" value="Genomic_DNA"/>
</dbReference>
<keyword evidence="1" id="KW-0472">Membrane</keyword>
<dbReference type="AlphaFoldDB" id="A0A8J3F7E2"/>
<keyword evidence="1" id="KW-1133">Transmembrane helix</keyword>
<proteinExistence type="predicted"/>
<comment type="caution">
    <text evidence="2">The sequence shown here is derived from an EMBL/GenBank/DDBJ whole genome shotgun (WGS) entry which is preliminary data.</text>
</comment>
<gene>
    <name evidence="2" type="ORF">GCM10008066_27210</name>
</gene>